<dbReference type="InterPro" id="IPR011050">
    <property type="entry name" value="Pectin_lyase_fold/virulence"/>
</dbReference>
<protein>
    <recommendedName>
        <fullName evidence="3">endo-polygalacturonase</fullName>
        <ecNumber evidence="3">3.2.1.15</ecNumber>
    </recommendedName>
</protein>
<evidence type="ECO:0000313" key="15">
    <source>
        <dbReference type="Proteomes" id="UP000834106"/>
    </source>
</evidence>
<dbReference type="Proteomes" id="UP000834106">
    <property type="component" value="Chromosome 1"/>
</dbReference>
<dbReference type="GO" id="GO:0004650">
    <property type="term" value="F:polygalacturonase activity"/>
    <property type="evidence" value="ECO:0007669"/>
    <property type="project" value="UniProtKB-EC"/>
</dbReference>
<dbReference type="GO" id="GO:0071555">
    <property type="term" value="P:cell wall organization"/>
    <property type="evidence" value="ECO:0007669"/>
    <property type="project" value="UniProtKB-KW"/>
</dbReference>
<dbReference type="SMART" id="SM00710">
    <property type="entry name" value="PbH1"/>
    <property type="match status" value="5"/>
</dbReference>
<organism evidence="14 15">
    <name type="scientific">Fraxinus pennsylvanica</name>
    <dbReference type="NCBI Taxonomy" id="56036"/>
    <lineage>
        <taxon>Eukaryota</taxon>
        <taxon>Viridiplantae</taxon>
        <taxon>Streptophyta</taxon>
        <taxon>Embryophyta</taxon>
        <taxon>Tracheophyta</taxon>
        <taxon>Spermatophyta</taxon>
        <taxon>Magnoliopsida</taxon>
        <taxon>eudicotyledons</taxon>
        <taxon>Gunneridae</taxon>
        <taxon>Pentapetalae</taxon>
        <taxon>asterids</taxon>
        <taxon>lamiids</taxon>
        <taxon>Lamiales</taxon>
        <taxon>Oleaceae</taxon>
        <taxon>Oleeae</taxon>
        <taxon>Fraxinus</taxon>
    </lineage>
</organism>
<evidence type="ECO:0000256" key="13">
    <source>
        <dbReference type="SAM" id="SignalP"/>
    </source>
</evidence>
<keyword evidence="9 12" id="KW-0326">Glycosidase</keyword>
<name>A0AAD1YM77_9LAMI</name>
<dbReference type="AlphaFoldDB" id="A0AAD1YM77"/>
<reference evidence="14" key="1">
    <citation type="submission" date="2023-05" db="EMBL/GenBank/DDBJ databases">
        <authorList>
            <person name="Huff M."/>
        </authorList>
    </citation>
    <scope>NUCLEOTIDE SEQUENCE</scope>
</reference>
<dbReference type="InterPro" id="IPR012334">
    <property type="entry name" value="Pectin_lyas_fold"/>
</dbReference>
<dbReference type="FunFam" id="2.160.20.10:FF:000032">
    <property type="entry name" value="Pectin lyase-like superfamily protein"/>
    <property type="match status" value="1"/>
</dbReference>
<evidence type="ECO:0000256" key="2">
    <source>
        <dbReference type="ARBA" id="ARBA00008834"/>
    </source>
</evidence>
<evidence type="ECO:0000256" key="12">
    <source>
        <dbReference type="RuleBase" id="RU361169"/>
    </source>
</evidence>
<dbReference type="SUPFAM" id="SSF51126">
    <property type="entry name" value="Pectin lyase-like"/>
    <property type="match status" value="1"/>
</dbReference>
<accession>A0AAD1YM77</accession>
<evidence type="ECO:0000256" key="6">
    <source>
        <dbReference type="ARBA" id="ARBA00022729"/>
    </source>
</evidence>
<proteinExistence type="inferred from homology"/>
<dbReference type="PANTHER" id="PTHR31375">
    <property type="match status" value="1"/>
</dbReference>
<evidence type="ECO:0000256" key="10">
    <source>
        <dbReference type="ARBA" id="ARBA00023316"/>
    </source>
</evidence>
<evidence type="ECO:0000256" key="9">
    <source>
        <dbReference type="ARBA" id="ARBA00023295"/>
    </source>
</evidence>
<keyword evidence="8 12" id="KW-0378">Hydrolase</keyword>
<feature type="chain" id="PRO_5042055571" description="endo-polygalacturonase" evidence="13">
    <location>
        <begin position="26"/>
        <end position="404"/>
    </location>
</feature>
<comment type="subcellular location">
    <subcellularLocation>
        <location evidence="1">Secreted</location>
        <location evidence="1">Cell wall</location>
    </subcellularLocation>
</comment>
<evidence type="ECO:0000256" key="4">
    <source>
        <dbReference type="ARBA" id="ARBA00022512"/>
    </source>
</evidence>
<comment type="similarity">
    <text evidence="2 12">Belongs to the glycosyl hydrolase 28 family.</text>
</comment>
<evidence type="ECO:0000256" key="3">
    <source>
        <dbReference type="ARBA" id="ARBA00012736"/>
    </source>
</evidence>
<dbReference type="EC" id="3.2.1.15" evidence="3"/>
<keyword evidence="15" id="KW-1185">Reference proteome</keyword>
<comment type="catalytic activity">
    <reaction evidence="11">
        <text>(1,4-alpha-D-galacturonosyl)n+m + H2O = (1,4-alpha-D-galacturonosyl)n + (1,4-alpha-D-galacturonosyl)m.</text>
        <dbReference type="EC" id="3.2.1.15"/>
    </reaction>
</comment>
<keyword evidence="5" id="KW-0964">Secreted</keyword>
<evidence type="ECO:0000313" key="14">
    <source>
        <dbReference type="EMBL" id="CAI9753638.1"/>
    </source>
</evidence>
<evidence type="ECO:0000256" key="11">
    <source>
        <dbReference type="ARBA" id="ARBA00034074"/>
    </source>
</evidence>
<dbReference type="EMBL" id="OU503036">
    <property type="protein sequence ID" value="CAI9753638.1"/>
    <property type="molecule type" value="Genomic_DNA"/>
</dbReference>
<keyword evidence="6 13" id="KW-0732">Signal</keyword>
<dbReference type="InterPro" id="IPR000743">
    <property type="entry name" value="Glyco_hydro_28"/>
</dbReference>
<evidence type="ECO:0000256" key="1">
    <source>
        <dbReference type="ARBA" id="ARBA00004191"/>
    </source>
</evidence>
<evidence type="ECO:0000256" key="7">
    <source>
        <dbReference type="ARBA" id="ARBA00022737"/>
    </source>
</evidence>
<dbReference type="Gene3D" id="2.160.20.10">
    <property type="entry name" value="Single-stranded right-handed beta-helix, Pectin lyase-like"/>
    <property type="match status" value="1"/>
</dbReference>
<keyword evidence="4" id="KW-0134">Cell wall</keyword>
<dbReference type="Pfam" id="PF00295">
    <property type="entry name" value="Glyco_hydro_28"/>
    <property type="match status" value="1"/>
</dbReference>
<evidence type="ECO:0000256" key="8">
    <source>
        <dbReference type="ARBA" id="ARBA00022801"/>
    </source>
</evidence>
<evidence type="ECO:0000256" key="5">
    <source>
        <dbReference type="ARBA" id="ARBA00022525"/>
    </source>
</evidence>
<keyword evidence="7" id="KW-0677">Repeat</keyword>
<sequence>MLIVSDTMERLTLLLVLFMATSVLGATTSFNVMSYGAVGNGRADDSQAFVKAWKAVCQAKSTNPILYIPPKKTFMLKPLTFNGPCKSSRIYILVSGMIVAPKKTEWAGNQLHAWLIFANINGLNVSGKGTINGQGSSWWPQPCLHNPVNGEQCKGPTAITFRRCHGLRLSGLTHINSPAVHILITATNGALVSNLRIIAPGTSPNTDGIDISSSTNVQIRNSFIGTGDDCIAISAGSSNINISGITCAPGHGISIGALGHGGYDVVENVRVRNCTLKNTLTGLRLKTWQGGKGYARKISFEGIKFVDVHHPVQIDQYYCPTRVNCQNFTSAVAISDISYTAITGTSLDEQVIDLSCSQSIGCTNIKLDRVYITSSTPGNKVYANCVNARGKSSHTRPAVNCLLP</sequence>
<dbReference type="GO" id="GO:0005975">
    <property type="term" value="P:carbohydrate metabolic process"/>
    <property type="evidence" value="ECO:0007669"/>
    <property type="project" value="InterPro"/>
</dbReference>
<dbReference type="InterPro" id="IPR006626">
    <property type="entry name" value="PbH1"/>
</dbReference>
<keyword evidence="10" id="KW-0961">Cell wall biogenesis/degradation</keyword>
<feature type="signal peptide" evidence="13">
    <location>
        <begin position="1"/>
        <end position="25"/>
    </location>
</feature>
<gene>
    <name evidence="14" type="ORF">FPE_LOCUS1069</name>
</gene>